<evidence type="ECO:0000313" key="2">
    <source>
        <dbReference type="Proteomes" id="UP001143856"/>
    </source>
</evidence>
<proteinExistence type="predicted"/>
<dbReference type="EMBL" id="JAPDGR010001260">
    <property type="protein sequence ID" value="KAJ2984613.1"/>
    <property type="molecule type" value="Genomic_DNA"/>
</dbReference>
<gene>
    <name evidence="1" type="ORF">NUW58_g5966</name>
</gene>
<sequence>MNSALKSMCSGPSLTEDTLCTQEGKVFIVTGANTGLGKELTKILYAKHAKVYVAARSETKAKAAIEDIRHLYPTSKGDLVYLYLDLSNLATIKKSADNFLAKEQRLDVLWNNAGVMIPPAGLRRFRAMNYS</sequence>
<accession>A0ACC1NZ12</accession>
<dbReference type="Proteomes" id="UP001143856">
    <property type="component" value="Unassembled WGS sequence"/>
</dbReference>
<evidence type="ECO:0000313" key="1">
    <source>
        <dbReference type="EMBL" id="KAJ2984613.1"/>
    </source>
</evidence>
<organism evidence="1 2">
    <name type="scientific">Xylaria curta</name>
    <dbReference type="NCBI Taxonomy" id="42375"/>
    <lineage>
        <taxon>Eukaryota</taxon>
        <taxon>Fungi</taxon>
        <taxon>Dikarya</taxon>
        <taxon>Ascomycota</taxon>
        <taxon>Pezizomycotina</taxon>
        <taxon>Sordariomycetes</taxon>
        <taxon>Xylariomycetidae</taxon>
        <taxon>Xylariales</taxon>
        <taxon>Xylariaceae</taxon>
        <taxon>Xylaria</taxon>
    </lineage>
</organism>
<reference evidence="1" key="1">
    <citation type="submission" date="2022-10" db="EMBL/GenBank/DDBJ databases">
        <title>Genome Sequence of Xylaria curta.</title>
        <authorList>
            <person name="Buettner E."/>
        </authorList>
    </citation>
    <scope>NUCLEOTIDE SEQUENCE</scope>
    <source>
        <strain evidence="1">Babe10</strain>
    </source>
</reference>
<comment type="caution">
    <text evidence="1">The sequence shown here is derived from an EMBL/GenBank/DDBJ whole genome shotgun (WGS) entry which is preliminary data.</text>
</comment>
<protein>
    <submittedName>
        <fullName evidence="1">Uncharacterized protein</fullName>
    </submittedName>
</protein>
<name>A0ACC1NZ12_9PEZI</name>
<keyword evidence="2" id="KW-1185">Reference proteome</keyword>